<evidence type="ECO:0000256" key="1">
    <source>
        <dbReference type="ARBA" id="ARBA00022723"/>
    </source>
</evidence>
<evidence type="ECO:0000256" key="2">
    <source>
        <dbReference type="ARBA" id="ARBA00022771"/>
    </source>
</evidence>
<feature type="region of interest" description="Disordered" evidence="10">
    <location>
        <begin position="1"/>
        <end position="21"/>
    </location>
</feature>
<keyword evidence="12" id="KW-1185">Reference proteome</keyword>
<accession>A0A165XS62</accession>
<name>A0A165XS62_DAUCS</name>
<dbReference type="Pfam" id="PF02701">
    <property type="entry name" value="Zn_ribbon_Dof"/>
    <property type="match status" value="1"/>
</dbReference>
<dbReference type="Gramene" id="KZM98461">
    <property type="protein sequence ID" value="KZM98461"/>
    <property type="gene ID" value="DCAR_014177"/>
</dbReference>
<evidence type="ECO:0000256" key="8">
    <source>
        <dbReference type="PROSITE-ProRule" id="PRU00071"/>
    </source>
</evidence>
<evidence type="ECO:0000256" key="9">
    <source>
        <dbReference type="RuleBase" id="RU369094"/>
    </source>
</evidence>
<dbReference type="InterPro" id="IPR045174">
    <property type="entry name" value="Dof"/>
</dbReference>
<keyword evidence="2 8" id="KW-0863">Zinc-finger</keyword>
<dbReference type="PROSITE" id="PS01361">
    <property type="entry name" value="ZF_DOF_1"/>
    <property type="match status" value="1"/>
</dbReference>
<evidence type="ECO:0000313" key="11">
    <source>
        <dbReference type="EMBL" id="WOG97424.1"/>
    </source>
</evidence>
<dbReference type="PROSITE" id="PS50884">
    <property type="entry name" value="ZF_DOF_2"/>
    <property type="match status" value="1"/>
</dbReference>
<reference evidence="11" key="2">
    <citation type="submission" date="2022-03" db="EMBL/GenBank/DDBJ databases">
        <title>Draft title - Genomic analysis of global carrot germplasm unveils the trajectory of domestication and the origin of high carotenoid orange carrot.</title>
        <authorList>
            <person name="Iorizzo M."/>
            <person name="Ellison S."/>
            <person name="Senalik D."/>
            <person name="Macko-Podgorni A."/>
            <person name="Grzebelus D."/>
            <person name="Bostan H."/>
            <person name="Rolling W."/>
            <person name="Curaba J."/>
            <person name="Simon P."/>
        </authorList>
    </citation>
    <scope>NUCLEOTIDE SEQUENCE</scope>
    <source>
        <tissue evidence="11">Leaf</tissue>
    </source>
</reference>
<evidence type="ECO:0000256" key="5">
    <source>
        <dbReference type="ARBA" id="ARBA00023125"/>
    </source>
</evidence>
<evidence type="ECO:0000313" key="12">
    <source>
        <dbReference type="Proteomes" id="UP000077755"/>
    </source>
</evidence>
<dbReference type="OrthoDB" id="1927254at2759"/>
<keyword evidence="1 9" id="KW-0479">Metal-binding</keyword>
<evidence type="ECO:0000256" key="4">
    <source>
        <dbReference type="ARBA" id="ARBA00023015"/>
    </source>
</evidence>
<evidence type="ECO:0000256" key="3">
    <source>
        <dbReference type="ARBA" id="ARBA00022833"/>
    </source>
</evidence>
<evidence type="ECO:0000256" key="7">
    <source>
        <dbReference type="ARBA" id="ARBA00023242"/>
    </source>
</evidence>
<keyword evidence="4 9" id="KW-0805">Transcription regulation</keyword>
<reference evidence="11" key="1">
    <citation type="journal article" date="2016" name="Nat. Genet.">
        <title>A high-quality carrot genome assembly provides new insights into carotenoid accumulation and asterid genome evolution.</title>
        <authorList>
            <person name="Iorizzo M."/>
            <person name="Ellison S."/>
            <person name="Senalik D."/>
            <person name="Zeng P."/>
            <person name="Satapoomin P."/>
            <person name="Huang J."/>
            <person name="Bowman M."/>
            <person name="Iovene M."/>
            <person name="Sanseverino W."/>
            <person name="Cavagnaro P."/>
            <person name="Yildiz M."/>
            <person name="Macko-Podgorni A."/>
            <person name="Moranska E."/>
            <person name="Grzebelus E."/>
            <person name="Grzebelus D."/>
            <person name="Ashrafi H."/>
            <person name="Zheng Z."/>
            <person name="Cheng S."/>
            <person name="Spooner D."/>
            <person name="Van Deynze A."/>
            <person name="Simon P."/>
        </authorList>
    </citation>
    <scope>NUCLEOTIDE SEQUENCE</scope>
    <source>
        <tissue evidence="11">Leaf</tissue>
    </source>
</reference>
<dbReference type="PANTHER" id="PTHR31992">
    <property type="entry name" value="DOF ZINC FINGER PROTEIN DOF1.4-RELATED"/>
    <property type="match status" value="1"/>
</dbReference>
<evidence type="ECO:0000256" key="10">
    <source>
        <dbReference type="SAM" id="MobiDB-lite"/>
    </source>
</evidence>
<keyword evidence="3 9" id="KW-0862">Zinc</keyword>
<sequence>MSNYQSSGSHDKSVVTPPPATNCPRCDSPKTKFCYYNNYSLSQPRYFCKTCKRYWTKGGALRNVPIGGSCRKTKKISRSFSSDSKDSSSASSYSDLGRFGFSDGPDFQIGEGLIDVPRSNNTSNIPTIRGQLVSSTMNNPIVPISSGSIPNFGLNPDSQTNLSQFVAPNDFSLCYSSSSSILKQYHVENNVVSFNDGLAPEMVPVIGNLSSSMDSFGSISQDLYLNLPQERMGEPFSSTDLDWELQQEGMNMMLSGGSSNIYQQPSNMIETTNNLENLAPLLKPYPASFQDLEISSEPSNISRKEDNGVANVETTNVPIEWHFGDSSYAPAVNAIPSIDGNGNKIEGWSVFDQYPSLP</sequence>
<proteinExistence type="predicted"/>
<dbReference type="KEGG" id="dcr:108217371"/>
<gene>
    <name evidence="11" type="ORF">DCAR_0416764</name>
</gene>
<dbReference type="AlphaFoldDB" id="A0A165XS62"/>
<protein>
    <recommendedName>
        <fullName evidence="9">Dof zinc finger protein</fullName>
    </recommendedName>
</protein>
<keyword evidence="7 8" id="KW-0539">Nucleus</keyword>
<dbReference type="GO" id="GO:0003677">
    <property type="term" value="F:DNA binding"/>
    <property type="evidence" value="ECO:0007669"/>
    <property type="project" value="UniProtKB-UniRule"/>
</dbReference>
<comment type="function">
    <text evidence="9">Transcription factor that binds specifically to a 5'-AA[AG]G-3' consensus core sequence.</text>
</comment>
<keyword evidence="5 8" id="KW-0238">DNA-binding</keyword>
<dbReference type="InterPro" id="IPR003851">
    <property type="entry name" value="Znf_Dof"/>
</dbReference>
<evidence type="ECO:0000256" key="6">
    <source>
        <dbReference type="ARBA" id="ARBA00023163"/>
    </source>
</evidence>
<dbReference type="GO" id="GO:0003700">
    <property type="term" value="F:DNA-binding transcription factor activity"/>
    <property type="evidence" value="ECO:0007669"/>
    <property type="project" value="UniProtKB-UniRule"/>
</dbReference>
<dbReference type="Proteomes" id="UP000077755">
    <property type="component" value="Chromosome 4"/>
</dbReference>
<keyword evidence="6 9" id="KW-0804">Transcription</keyword>
<dbReference type="GO" id="GO:0008270">
    <property type="term" value="F:zinc ion binding"/>
    <property type="evidence" value="ECO:0007669"/>
    <property type="project" value="UniProtKB-KW"/>
</dbReference>
<dbReference type="PANTHER" id="PTHR31992:SF313">
    <property type="entry name" value="DOF ZINC FINGER PROTEIN DOF5.7"/>
    <property type="match status" value="1"/>
</dbReference>
<organism evidence="11 12">
    <name type="scientific">Daucus carota subsp. sativus</name>
    <name type="common">Carrot</name>
    <dbReference type="NCBI Taxonomy" id="79200"/>
    <lineage>
        <taxon>Eukaryota</taxon>
        <taxon>Viridiplantae</taxon>
        <taxon>Streptophyta</taxon>
        <taxon>Embryophyta</taxon>
        <taxon>Tracheophyta</taxon>
        <taxon>Spermatophyta</taxon>
        <taxon>Magnoliopsida</taxon>
        <taxon>eudicotyledons</taxon>
        <taxon>Gunneridae</taxon>
        <taxon>Pentapetalae</taxon>
        <taxon>asterids</taxon>
        <taxon>campanulids</taxon>
        <taxon>Apiales</taxon>
        <taxon>Apiaceae</taxon>
        <taxon>Apioideae</taxon>
        <taxon>Scandiceae</taxon>
        <taxon>Daucinae</taxon>
        <taxon>Daucus</taxon>
        <taxon>Daucus sect. Daucus</taxon>
    </lineage>
</organism>
<dbReference type="EMBL" id="CP093346">
    <property type="protein sequence ID" value="WOG97424.1"/>
    <property type="molecule type" value="Genomic_DNA"/>
</dbReference>
<dbReference type="GO" id="GO:0005634">
    <property type="term" value="C:nucleus"/>
    <property type="evidence" value="ECO:0007669"/>
    <property type="project" value="UniProtKB-SubCell"/>
</dbReference>
<comment type="subcellular location">
    <subcellularLocation>
        <location evidence="8 9">Nucleus</location>
    </subcellularLocation>
</comment>